<comment type="caution">
    <text evidence="2">The sequence shown here is derived from an EMBL/GenBank/DDBJ whole genome shotgun (WGS) entry which is preliminary data.</text>
</comment>
<dbReference type="OrthoDB" id="9803723at2"/>
<sequence>MYIELSSGERGLINCSPLAEQQILFEQVIADDKRDSYLLSNRVIHWYNDAYIHIEWIKRNMVSLNIERPLESAASYNDWRIKMKDWFINFTLSDLSENIGFLLIVVSFGIAGWLIGSIFI</sequence>
<dbReference type="Proteomes" id="UP000240987">
    <property type="component" value="Unassembled WGS sequence"/>
</dbReference>
<keyword evidence="3" id="KW-1185">Reference proteome</keyword>
<proteinExistence type="predicted"/>
<organism evidence="2 3">
    <name type="scientific">Photobacterium frigidiphilum</name>
    <dbReference type="NCBI Taxonomy" id="264736"/>
    <lineage>
        <taxon>Bacteria</taxon>
        <taxon>Pseudomonadati</taxon>
        <taxon>Pseudomonadota</taxon>
        <taxon>Gammaproteobacteria</taxon>
        <taxon>Vibrionales</taxon>
        <taxon>Vibrionaceae</taxon>
        <taxon>Photobacterium</taxon>
    </lineage>
</organism>
<evidence type="ECO:0000313" key="3">
    <source>
        <dbReference type="Proteomes" id="UP000240987"/>
    </source>
</evidence>
<dbReference type="EMBL" id="PYMJ01000051">
    <property type="protein sequence ID" value="PSU44280.1"/>
    <property type="molecule type" value="Genomic_DNA"/>
</dbReference>
<protein>
    <submittedName>
        <fullName evidence="2">Uncharacterized protein</fullName>
    </submittedName>
</protein>
<keyword evidence="1" id="KW-0812">Transmembrane</keyword>
<keyword evidence="1" id="KW-0472">Membrane</keyword>
<evidence type="ECO:0000313" key="2">
    <source>
        <dbReference type="EMBL" id="PSU44280.1"/>
    </source>
</evidence>
<keyword evidence="1" id="KW-1133">Transmembrane helix</keyword>
<name>A0A2T3J6W4_9GAMM</name>
<accession>A0A2T3J6W4</accession>
<feature type="transmembrane region" description="Helical" evidence="1">
    <location>
        <begin position="99"/>
        <end position="119"/>
    </location>
</feature>
<reference evidence="2 3" key="1">
    <citation type="submission" date="2018-01" db="EMBL/GenBank/DDBJ databases">
        <title>Whole genome sequencing of Histamine producing bacteria.</title>
        <authorList>
            <person name="Butler K."/>
        </authorList>
    </citation>
    <scope>NUCLEOTIDE SEQUENCE [LARGE SCALE GENOMIC DNA]</scope>
    <source>
        <strain evidence="2 3">JCM 12947</strain>
    </source>
</reference>
<evidence type="ECO:0000256" key="1">
    <source>
        <dbReference type="SAM" id="Phobius"/>
    </source>
</evidence>
<dbReference type="AlphaFoldDB" id="A0A2T3J6W4"/>
<gene>
    <name evidence="2" type="ORF">C9J12_27400</name>
</gene>